<protein>
    <submittedName>
        <fullName evidence="2">Uncharacterized protein</fullName>
    </submittedName>
</protein>
<proteinExistence type="predicted"/>
<reference evidence="2 3" key="1">
    <citation type="submission" date="2019-05" db="EMBL/GenBank/DDBJ databases">
        <title>Another draft genome of Portunus trituberculatus and its Hox gene families provides insights of decapod evolution.</title>
        <authorList>
            <person name="Jeong J.-H."/>
            <person name="Song I."/>
            <person name="Kim S."/>
            <person name="Choi T."/>
            <person name="Kim D."/>
            <person name="Ryu S."/>
            <person name="Kim W."/>
        </authorList>
    </citation>
    <scope>NUCLEOTIDE SEQUENCE [LARGE SCALE GENOMIC DNA]</scope>
    <source>
        <tissue evidence="2">Muscle</tissue>
    </source>
</reference>
<keyword evidence="3" id="KW-1185">Reference proteome</keyword>
<evidence type="ECO:0000313" key="3">
    <source>
        <dbReference type="Proteomes" id="UP000324222"/>
    </source>
</evidence>
<dbReference type="AlphaFoldDB" id="A0A5B7FAK2"/>
<organism evidence="2 3">
    <name type="scientific">Portunus trituberculatus</name>
    <name type="common">Swimming crab</name>
    <name type="synonym">Neptunus trituberculatus</name>
    <dbReference type="NCBI Taxonomy" id="210409"/>
    <lineage>
        <taxon>Eukaryota</taxon>
        <taxon>Metazoa</taxon>
        <taxon>Ecdysozoa</taxon>
        <taxon>Arthropoda</taxon>
        <taxon>Crustacea</taxon>
        <taxon>Multicrustacea</taxon>
        <taxon>Malacostraca</taxon>
        <taxon>Eumalacostraca</taxon>
        <taxon>Eucarida</taxon>
        <taxon>Decapoda</taxon>
        <taxon>Pleocyemata</taxon>
        <taxon>Brachyura</taxon>
        <taxon>Eubrachyura</taxon>
        <taxon>Portunoidea</taxon>
        <taxon>Portunidae</taxon>
        <taxon>Portuninae</taxon>
        <taxon>Portunus</taxon>
    </lineage>
</organism>
<evidence type="ECO:0000313" key="2">
    <source>
        <dbReference type="EMBL" id="MPC44650.1"/>
    </source>
</evidence>
<evidence type="ECO:0000256" key="1">
    <source>
        <dbReference type="SAM" id="MobiDB-lite"/>
    </source>
</evidence>
<sequence>MTRLPPSRGKSVDLLHPPPDPHIREGRIITKIEEKVGGFLPHIGFGMATAASDSVLSGCGFGN</sequence>
<gene>
    <name evidence="2" type="ORF">E2C01_038327</name>
</gene>
<accession>A0A5B7FAK2</accession>
<feature type="region of interest" description="Disordered" evidence="1">
    <location>
        <begin position="1"/>
        <end position="23"/>
    </location>
</feature>
<name>A0A5B7FAK2_PORTR</name>
<dbReference type="EMBL" id="VSRR010006378">
    <property type="protein sequence ID" value="MPC44650.1"/>
    <property type="molecule type" value="Genomic_DNA"/>
</dbReference>
<comment type="caution">
    <text evidence="2">The sequence shown here is derived from an EMBL/GenBank/DDBJ whole genome shotgun (WGS) entry which is preliminary data.</text>
</comment>
<dbReference type="Proteomes" id="UP000324222">
    <property type="component" value="Unassembled WGS sequence"/>
</dbReference>